<dbReference type="Proteomes" id="UP000230078">
    <property type="component" value="Unassembled WGS sequence"/>
</dbReference>
<proteinExistence type="predicted"/>
<evidence type="ECO:0000313" key="2">
    <source>
        <dbReference type="Proteomes" id="UP000230078"/>
    </source>
</evidence>
<dbReference type="EMBL" id="PFPI01000063">
    <property type="protein sequence ID" value="PIZ92267.1"/>
    <property type="molecule type" value="Genomic_DNA"/>
</dbReference>
<sequence length="71" mass="7788">MSDGPTTRVRWAAYTPAAAVFASASMLRLDPHQDDDALDNAVVLEYVGEELAKENITPTDGCNLVYREDDD</sequence>
<evidence type="ECO:0000313" key="1">
    <source>
        <dbReference type="EMBL" id="PIZ92267.1"/>
    </source>
</evidence>
<dbReference type="AlphaFoldDB" id="A0A2M7V1Z3"/>
<protein>
    <submittedName>
        <fullName evidence="1">Uncharacterized protein</fullName>
    </submittedName>
</protein>
<organism evidence="1 2">
    <name type="scientific">Candidatus Magasanikbacteria bacterium CG_4_10_14_0_2_um_filter_41_31</name>
    <dbReference type="NCBI Taxonomy" id="1974639"/>
    <lineage>
        <taxon>Bacteria</taxon>
        <taxon>Candidatus Magasanikiibacteriota</taxon>
    </lineage>
</organism>
<name>A0A2M7V1Z3_9BACT</name>
<accession>A0A2M7V1Z3</accession>
<gene>
    <name evidence="1" type="ORF">COX83_04660</name>
</gene>
<comment type="caution">
    <text evidence="1">The sequence shown here is derived from an EMBL/GenBank/DDBJ whole genome shotgun (WGS) entry which is preliminary data.</text>
</comment>
<reference evidence="2" key="1">
    <citation type="submission" date="2017-09" db="EMBL/GenBank/DDBJ databases">
        <title>Depth-based differentiation of microbial function through sediment-hosted aquifers and enrichment of novel symbionts in the deep terrestrial subsurface.</title>
        <authorList>
            <person name="Probst A.J."/>
            <person name="Ladd B."/>
            <person name="Jarett J.K."/>
            <person name="Geller-Mcgrath D.E."/>
            <person name="Sieber C.M.K."/>
            <person name="Emerson J.B."/>
            <person name="Anantharaman K."/>
            <person name="Thomas B.C."/>
            <person name="Malmstrom R."/>
            <person name="Stieglmeier M."/>
            <person name="Klingl A."/>
            <person name="Woyke T."/>
            <person name="Ryan C.M."/>
            <person name="Banfield J.F."/>
        </authorList>
    </citation>
    <scope>NUCLEOTIDE SEQUENCE [LARGE SCALE GENOMIC DNA]</scope>
</reference>